<reference evidence="3" key="1">
    <citation type="submission" date="2023-03" db="EMBL/GenBank/DDBJ databases">
        <title>Edaphobacter sp.</title>
        <authorList>
            <person name="Huber K.J."/>
            <person name="Papendorf J."/>
            <person name="Pilke C."/>
            <person name="Bunk B."/>
            <person name="Sproeer C."/>
            <person name="Pester M."/>
        </authorList>
    </citation>
    <scope>NUCLEOTIDE SEQUENCE</scope>
    <source>
        <strain evidence="3">DSM 110680</strain>
    </source>
</reference>
<evidence type="ECO:0000259" key="2">
    <source>
        <dbReference type="Pfam" id="PF07995"/>
    </source>
</evidence>
<protein>
    <submittedName>
        <fullName evidence="3">Sorbosone dehydrogenase family protein</fullName>
    </submittedName>
</protein>
<feature type="chain" id="PRO_5043616243" evidence="1">
    <location>
        <begin position="25"/>
        <end position="445"/>
    </location>
</feature>
<gene>
    <name evidence="3" type="ORF">P8935_21350</name>
</gene>
<evidence type="ECO:0000256" key="1">
    <source>
        <dbReference type="SAM" id="SignalP"/>
    </source>
</evidence>
<dbReference type="Gene3D" id="2.120.10.30">
    <property type="entry name" value="TolB, C-terminal domain"/>
    <property type="match status" value="1"/>
</dbReference>
<name>A0AAU7DIF0_9BACT</name>
<dbReference type="EMBL" id="CP121196">
    <property type="protein sequence ID" value="XBH17100.1"/>
    <property type="molecule type" value="Genomic_DNA"/>
</dbReference>
<dbReference type="AlphaFoldDB" id="A0AAU7DIF0"/>
<dbReference type="InterPro" id="IPR011041">
    <property type="entry name" value="Quinoprot_gluc/sorb_DH_b-prop"/>
</dbReference>
<dbReference type="InterPro" id="IPR012938">
    <property type="entry name" value="Glc/Sorbosone_DH"/>
</dbReference>
<accession>A0AAU7DIF0</accession>
<dbReference type="SUPFAM" id="SSF50952">
    <property type="entry name" value="Soluble quinoprotein glucose dehydrogenase"/>
    <property type="match status" value="1"/>
</dbReference>
<sequence>MLRFLRTQALICTVFCLLSIGVIAAKKSSPDQNQASTPVLRGQAAFTDAAHESPGTRRHLTVGDLPAPAPDQAVDNGPSMIPRPANAWPVAPKGFKVELYATGLDNPRLLRVAPNGDLFLAESESGKIRVFRGVTPDGKPQQTSVFAEGLHQPFGIAFYPSGPDPKYVYVGETDGIVRFAYKNGDLKASGAAEDLAELPGGGRLRGGGHWTRDLIFSKDGSKLFASVGSHSNVDDSDTHPEEYHRADVLQFTPEGKFVKVYAWGIRNCVGEAINPITGELWCSTNERDGLGNNLVPDYVTHVQEGGFYGWPWWYMGGHQDPRHLGKHPELGPKVITPDIILNPHFASLEMMFYQGSQFPAEFKGDGFACEHGSWNRAQRSGYEVIRLPMKNGHATGEYEDFLTGFTEGDGQVWGRPVGVAEAKDGSLFVSDDGTRSIWHIVYTGK</sequence>
<dbReference type="Pfam" id="PF07995">
    <property type="entry name" value="GSDH"/>
    <property type="match status" value="1"/>
</dbReference>
<organism evidence="3">
    <name type="scientific">Telmatobacter sp. DSM 110680</name>
    <dbReference type="NCBI Taxonomy" id="3036704"/>
    <lineage>
        <taxon>Bacteria</taxon>
        <taxon>Pseudomonadati</taxon>
        <taxon>Acidobacteriota</taxon>
        <taxon>Terriglobia</taxon>
        <taxon>Terriglobales</taxon>
        <taxon>Acidobacteriaceae</taxon>
        <taxon>Telmatobacter</taxon>
    </lineage>
</organism>
<feature type="signal peptide" evidence="1">
    <location>
        <begin position="1"/>
        <end position="24"/>
    </location>
</feature>
<dbReference type="InterPro" id="IPR011042">
    <property type="entry name" value="6-blade_b-propeller_TolB-like"/>
</dbReference>
<dbReference type="PANTHER" id="PTHR19328">
    <property type="entry name" value="HEDGEHOG-INTERACTING PROTEIN"/>
    <property type="match status" value="1"/>
</dbReference>
<dbReference type="RefSeq" id="WP_348262330.1">
    <property type="nucleotide sequence ID" value="NZ_CP121196.1"/>
</dbReference>
<proteinExistence type="predicted"/>
<feature type="domain" description="Glucose/Sorbosone dehydrogenase" evidence="2">
    <location>
        <begin position="104"/>
        <end position="432"/>
    </location>
</feature>
<dbReference type="PANTHER" id="PTHR19328:SF53">
    <property type="entry name" value="MEMBRANE PROTEIN"/>
    <property type="match status" value="1"/>
</dbReference>
<keyword evidence="1" id="KW-0732">Signal</keyword>
<evidence type="ECO:0000313" key="3">
    <source>
        <dbReference type="EMBL" id="XBH17100.1"/>
    </source>
</evidence>